<evidence type="ECO:0000256" key="12">
    <source>
        <dbReference type="ARBA" id="ARBA00078141"/>
    </source>
</evidence>
<comment type="subunit">
    <text evidence="10">The complex is composed of two ATP-binding proteins (ModC), two transmembrane proteins (ModB) and a solute-binding protein (ModA).</text>
</comment>
<feature type="binding site" evidence="13">
    <location>
        <position position="61"/>
    </location>
    <ligand>
        <name>molybdate</name>
        <dbReference type="ChEBI" id="CHEBI:36264"/>
    </ligand>
</feature>
<dbReference type="NCBIfam" id="TIGR01256">
    <property type="entry name" value="modA"/>
    <property type="match status" value="1"/>
</dbReference>
<dbReference type="AlphaFoldDB" id="A0A0P7I1R1"/>
<evidence type="ECO:0000256" key="11">
    <source>
        <dbReference type="ARBA" id="ARBA00073171"/>
    </source>
</evidence>
<proteinExistence type="inferred from homology"/>
<dbReference type="InterPro" id="IPR050682">
    <property type="entry name" value="ModA/WtpA"/>
</dbReference>
<evidence type="ECO:0000256" key="2">
    <source>
        <dbReference type="ARBA" id="ARBA00009175"/>
    </source>
</evidence>
<keyword evidence="5 13" id="KW-0479">Metal-binding</keyword>
<dbReference type="OrthoDB" id="9785015at2"/>
<gene>
    <name evidence="15" type="ORF">AKJ29_01535</name>
</gene>
<dbReference type="GO" id="GO:0030288">
    <property type="term" value="C:outer membrane-bounded periplasmic space"/>
    <property type="evidence" value="ECO:0007669"/>
    <property type="project" value="TreeGrafter"/>
</dbReference>
<dbReference type="GO" id="GO:0015689">
    <property type="term" value="P:molybdate ion transport"/>
    <property type="evidence" value="ECO:0007669"/>
    <property type="project" value="InterPro"/>
</dbReference>
<dbReference type="InterPro" id="IPR005950">
    <property type="entry name" value="ModA"/>
</dbReference>
<keyword evidence="7" id="KW-0472">Membrane</keyword>
<dbReference type="GO" id="GO:0046872">
    <property type="term" value="F:metal ion binding"/>
    <property type="evidence" value="ECO:0007669"/>
    <property type="project" value="UniProtKB-KW"/>
</dbReference>
<dbReference type="PIRSF" id="PIRSF004846">
    <property type="entry name" value="ModA"/>
    <property type="match status" value="1"/>
</dbReference>
<reference evidence="15 16" key="1">
    <citation type="submission" date="2015-09" db="EMBL/GenBank/DDBJ databases">
        <title>Draft genome sequence of Aliiroseovarius crassostreae CV919-312TSm, the causative agent of Roseovarius Oyster Disease (formerly Juvenile Oyster Disease).</title>
        <authorList>
            <person name="Kessner L."/>
            <person name="Spinard E."/>
            <person name="Nelson D."/>
        </authorList>
    </citation>
    <scope>NUCLEOTIDE SEQUENCE [LARGE SCALE GENOMIC DNA]</scope>
    <source>
        <strain evidence="15 16">CV919-312</strain>
    </source>
</reference>
<name>A0A0P7I1R1_9RHOB</name>
<comment type="function">
    <text evidence="9">Involved in the transport of molybdenum into the cell. Part of the binding-protein-dependent transport system ModABCD.</text>
</comment>
<dbReference type="GO" id="GO:0030973">
    <property type="term" value="F:molybdate ion binding"/>
    <property type="evidence" value="ECO:0007669"/>
    <property type="project" value="TreeGrafter"/>
</dbReference>
<dbReference type="PANTHER" id="PTHR30632">
    <property type="entry name" value="MOLYBDATE-BINDING PERIPLASMIC PROTEIN"/>
    <property type="match status" value="1"/>
</dbReference>
<evidence type="ECO:0000256" key="8">
    <source>
        <dbReference type="ARBA" id="ARBA00023245"/>
    </source>
</evidence>
<dbReference type="Pfam" id="PF13531">
    <property type="entry name" value="SBP_bac_11"/>
    <property type="match status" value="1"/>
</dbReference>
<evidence type="ECO:0000256" key="14">
    <source>
        <dbReference type="SAM" id="SignalP"/>
    </source>
</evidence>
<dbReference type="Proteomes" id="UP000050471">
    <property type="component" value="Unassembled WGS sequence"/>
</dbReference>
<feature type="chain" id="PRO_5006139702" description="Molybdate-binding protein ModA" evidence="14">
    <location>
        <begin position="25"/>
        <end position="255"/>
    </location>
</feature>
<keyword evidence="3" id="KW-0813">Transport</keyword>
<feature type="binding site" evidence="13">
    <location>
        <position position="143"/>
    </location>
    <ligand>
        <name>molybdate</name>
        <dbReference type="ChEBI" id="CHEBI:36264"/>
    </ligand>
</feature>
<evidence type="ECO:0000313" key="16">
    <source>
        <dbReference type="Proteomes" id="UP000050471"/>
    </source>
</evidence>
<evidence type="ECO:0000256" key="7">
    <source>
        <dbReference type="ARBA" id="ARBA00023136"/>
    </source>
</evidence>
<dbReference type="FunFam" id="3.40.190.10:FF:000030">
    <property type="entry name" value="Molybdate ABC transporter substrate-binding protein"/>
    <property type="match status" value="1"/>
</dbReference>
<dbReference type="STRING" id="154981.AKJ29_01535"/>
<accession>A0A0P7I1R1</accession>
<feature type="binding site" evidence="13">
    <location>
        <position position="34"/>
    </location>
    <ligand>
        <name>molybdate</name>
        <dbReference type="ChEBI" id="CHEBI:36264"/>
    </ligand>
</feature>
<dbReference type="PANTHER" id="PTHR30632:SF17">
    <property type="entry name" value="MOLYBDATE-BINDING PROTEIN MODA"/>
    <property type="match status" value="1"/>
</dbReference>
<evidence type="ECO:0000256" key="1">
    <source>
        <dbReference type="ARBA" id="ARBA00004236"/>
    </source>
</evidence>
<evidence type="ECO:0000256" key="13">
    <source>
        <dbReference type="PIRSR" id="PIRSR004846-1"/>
    </source>
</evidence>
<evidence type="ECO:0000256" key="10">
    <source>
        <dbReference type="ARBA" id="ARBA00062515"/>
    </source>
</evidence>
<evidence type="ECO:0000256" key="9">
    <source>
        <dbReference type="ARBA" id="ARBA00056002"/>
    </source>
</evidence>
<dbReference type="SUPFAM" id="SSF53850">
    <property type="entry name" value="Periplasmic binding protein-like II"/>
    <property type="match status" value="1"/>
</dbReference>
<feature type="binding site" evidence="13">
    <location>
        <position position="170"/>
    </location>
    <ligand>
        <name>molybdate</name>
        <dbReference type="ChEBI" id="CHEBI:36264"/>
    </ligand>
</feature>
<evidence type="ECO:0000256" key="3">
    <source>
        <dbReference type="ARBA" id="ARBA00022448"/>
    </source>
</evidence>
<evidence type="ECO:0000256" key="4">
    <source>
        <dbReference type="ARBA" id="ARBA00022475"/>
    </source>
</evidence>
<dbReference type="EMBL" id="LKBA01000009">
    <property type="protein sequence ID" value="KPN62846.1"/>
    <property type="molecule type" value="Genomic_DNA"/>
</dbReference>
<organism evidence="15 16">
    <name type="scientific">Aliiroseovarius crassostreae</name>
    <dbReference type="NCBI Taxonomy" id="154981"/>
    <lineage>
        <taxon>Bacteria</taxon>
        <taxon>Pseudomonadati</taxon>
        <taxon>Pseudomonadota</taxon>
        <taxon>Alphaproteobacteria</taxon>
        <taxon>Rhodobacterales</taxon>
        <taxon>Paracoccaceae</taxon>
        <taxon>Aliiroseovarius</taxon>
    </lineage>
</organism>
<protein>
    <recommendedName>
        <fullName evidence="11">Molybdate-binding protein ModA</fullName>
    </recommendedName>
    <alternativeName>
        <fullName evidence="12">Molybdate/tungstate-binding protein ModA</fullName>
    </alternativeName>
</protein>
<keyword evidence="6 14" id="KW-0732">Signal</keyword>
<dbReference type="GO" id="GO:0005886">
    <property type="term" value="C:plasma membrane"/>
    <property type="evidence" value="ECO:0007669"/>
    <property type="project" value="UniProtKB-SubCell"/>
</dbReference>
<sequence>MFSRLIKSLMALALSVCFAVPSVAGQVTIFAAASLKTALEDLAPVLENATGHELTLSFAGTSALARQIEYGAPVDIFISANPDWMDYLEAKGLTQPTSRTDLVGNRLVLVGQGAAADLNNSFDFGARLKGGRLAMALVDAVPAGIYGKAALQSLGKWEALMPQVAQADNVRAALALVAQGAAPLGIVYESDAKAEPRTPVIGVFPADTHPPIRYPAALTLGAAGDAREVLDWLMGPRAQDGFRSHGFQVPGQGMQ</sequence>
<comment type="similarity">
    <text evidence="2">Belongs to the bacterial solute-binding protein ModA family.</text>
</comment>
<evidence type="ECO:0000256" key="6">
    <source>
        <dbReference type="ARBA" id="ARBA00022729"/>
    </source>
</evidence>
<keyword evidence="4" id="KW-1003">Cell membrane</keyword>
<evidence type="ECO:0000313" key="15">
    <source>
        <dbReference type="EMBL" id="KPN62846.1"/>
    </source>
</evidence>
<feature type="binding site" evidence="13">
    <location>
        <position position="188"/>
    </location>
    <ligand>
        <name>molybdate</name>
        <dbReference type="ChEBI" id="CHEBI:36264"/>
    </ligand>
</feature>
<keyword evidence="16" id="KW-1185">Reference proteome</keyword>
<keyword evidence="13" id="KW-0500">Molybdenum</keyword>
<dbReference type="Gene3D" id="3.40.190.10">
    <property type="entry name" value="Periplasmic binding protein-like II"/>
    <property type="match status" value="2"/>
</dbReference>
<comment type="caution">
    <text evidence="15">The sequence shown here is derived from an EMBL/GenBank/DDBJ whole genome shotgun (WGS) entry which is preliminary data.</text>
</comment>
<keyword evidence="8" id="KW-0826">Tungsten</keyword>
<dbReference type="RefSeq" id="WP_055191067.1">
    <property type="nucleotide sequence ID" value="NZ_LKBA01000009.1"/>
</dbReference>
<evidence type="ECO:0000256" key="5">
    <source>
        <dbReference type="ARBA" id="ARBA00022723"/>
    </source>
</evidence>
<comment type="subcellular location">
    <subcellularLocation>
        <location evidence="1">Cell membrane</location>
    </subcellularLocation>
</comment>
<feature type="signal peptide" evidence="14">
    <location>
        <begin position="1"/>
        <end position="24"/>
    </location>
</feature>